<name>Q7UYY7_RHOBA</name>
<dbReference type="EnsemblBacteria" id="CAD71503">
    <property type="protein sequence ID" value="CAD71503"/>
    <property type="gene ID" value="RB306"/>
</dbReference>
<proteinExistence type="predicted"/>
<organism evidence="1 2">
    <name type="scientific">Rhodopirellula baltica (strain DSM 10527 / NCIMB 13988 / SH1)</name>
    <dbReference type="NCBI Taxonomy" id="243090"/>
    <lineage>
        <taxon>Bacteria</taxon>
        <taxon>Pseudomonadati</taxon>
        <taxon>Planctomycetota</taxon>
        <taxon>Planctomycetia</taxon>
        <taxon>Pirellulales</taxon>
        <taxon>Pirellulaceae</taxon>
        <taxon>Rhodopirellula</taxon>
    </lineage>
</organism>
<evidence type="ECO:0000313" key="2">
    <source>
        <dbReference type="Proteomes" id="UP000001025"/>
    </source>
</evidence>
<gene>
    <name evidence="1" type="ordered locus">RB306</name>
</gene>
<accession>Q7UYY7</accession>
<dbReference type="STRING" id="243090.RB306"/>
<dbReference type="AlphaFoldDB" id="Q7UYY7"/>
<sequence length="62" mass="6922">MGEVRRVQIRRKAALKNCTTKNHGGDRRATALHASLCCKASVRLPGENLAYFYFTAKTIEPT</sequence>
<protein>
    <submittedName>
        <fullName evidence="1">Uncharacterized protein</fullName>
    </submittedName>
</protein>
<evidence type="ECO:0000313" key="1">
    <source>
        <dbReference type="EMBL" id="CAD71503.1"/>
    </source>
</evidence>
<dbReference type="KEGG" id="rba:RB306"/>
<dbReference type="HOGENOM" id="CLU_2901217_0_0_0"/>
<keyword evidence="2" id="KW-1185">Reference proteome</keyword>
<dbReference type="InParanoid" id="Q7UYY7"/>
<reference evidence="1 2" key="1">
    <citation type="journal article" date="2003" name="Proc. Natl. Acad. Sci. U.S.A.">
        <title>Complete genome sequence of the marine planctomycete Pirellula sp. strain 1.</title>
        <authorList>
            <person name="Gloeckner F.O."/>
            <person name="Kube M."/>
            <person name="Bauer M."/>
            <person name="Teeling H."/>
            <person name="Lombardot T."/>
            <person name="Ludwig W."/>
            <person name="Gade D."/>
            <person name="Beck A."/>
            <person name="Borzym K."/>
            <person name="Heitmann K."/>
            <person name="Rabus R."/>
            <person name="Schlesner H."/>
            <person name="Amann R."/>
            <person name="Reinhardt R."/>
        </authorList>
    </citation>
    <scope>NUCLEOTIDE SEQUENCE [LARGE SCALE GENOMIC DNA]</scope>
    <source>
        <strain evidence="2">DSM 10527 / NCIMB 13988 / SH1</strain>
    </source>
</reference>
<dbReference type="EMBL" id="BX294133">
    <property type="protein sequence ID" value="CAD71503.1"/>
    <property type="molecule type" value="Genomic_DNA"/>
</dbReference>
<dbReference type="Proteomes" id="UP000001025">
    <property type="component" value="Chromosome"/>
</dbReference>